<evidence type="ECO:0000256" key="2">
    <source>
        <dbReference type="ARBA" id="ARBA00022448"/>
    </source>
</evidence>
<feature type="transmembrane region" description="Helical" evidence="8">
    <location>
        <begin position="703"/>
        <end position="725"/>
    </location>
</feature>
<dbReference type="PANTHER" id="PTHR23513">
    <property type="entry name" value="INTEGRAL MEMBRANE EFFLUX PROTEIN-RELATED"/>
    <property type="match status" value="1"/>
</dbReference>
<feature type="region of interest" description="Disordered" evidence="7">
    <location>
        <begin position="126"/>
        <end position="154"/>
    </location>
</feature>
<dbReference type="AlphaFoldDB" id="A0A317DHP5"/>
<keyword evidence="4 8" id="KW-0812">Transmembrane</keyword>
<feature type="transmembrane region" description="Helical" evidence="8">
    <location>
        <begin position="572"/>
        <end position="589"/>
    </location>
</feature>
<proteinExistence type="predicted"/>
<evidence type="ECO:0000256" key="1">
    <source>
        <dbReference type="ARBA" id="ARBA00004651"/>
    </source>
</evidence>
<gene>
    <name evidence="9" type="ORF">DKT68_03375</name>
</gene>
<name>A0A317DHP5_9ACTN</name>
<feature type="compositionally biased region" description="Low complexity" evidence="7">
    <location>
        <begin position="48"/>
        <end position="75"/>
    </location>
</feature>
<feature type="transmembrane region" description="Helical" evidence="8">
    <location>
        <begin position="609"/>
        <end position="627"/>
    </location>
</feature>
<dbReference type="EMBL" id="QGKR01000107">
    <property type="protein sequence ID" value="PWR12355.1"/>
    <property type="molecule type" value="Genomic_DNA"/>
</dbReference>
<evidence type="ECO:0008006" key="11">
    <source>
        <dbReference type="Google" id="ProtNLM"/>
    </source>
</evidence>
<evidence type="ECO:0000256" key="5">
    <source>
        <dbReference type="ARBA" id="ARBA00022989"/>
    </source>
</evidence>
<sequence>MCRSTDPAPEREVSTTGIRAARSPSTGASAAGTCPTPKPATTRPWWVPARPFSSSPSSSSATTYRATRVASSRSGSTGGSGSCRRGRVSIRTSPSITCPSGPALGAAKVAVLVLCVLRSQRAACTSSLTATSTPRSRASGAAATRRAASRFAGPSAPARVGLRIAPVNTSGAACGQTRSARNAASSSVSVPWVTTTPVAPPVTARDASATTSSSCRPVRCALGTACVSRTSTGTPSSARPGTAAVRSAPVSRVTTPGRLASTPPIAIVPPRVIRAMDTGGASVPPPGASGPGTVPARPGRADAPSVRGRNAVSRRIAAPIQSPGRRPAARGTAQTGSAVTQQVTQAPAGTTGTGPSLWRSRNFLLLWGGQTVSELGTRIANVAVPLLAADTLNASVFQVSLLTVLAWLPYLLFSLPAGIVADRLDQRRLMIACDLGRAALMLSLPVAALVDQLTLVFLYVVVGLGGVLTVLFTVAYKSMLPRLVPADLLVDGNAKLTISQDAAELVGPTVSGALIGLVGAARTFLANGFAFLVSALTLILIREAPVRREPAPRVPLRVELTDGLGFIRRQRILVSILACTTWSNFWVMASSSIEVTFLVRELHANPVQVGLVFSVSAVGGLVVGVLAARLSAWLGSARVIWVAMTAPGPFYLLMPLAQPGWGVLLYGVGLAAFSANAVLYNVAATTYRQRITPPAILGRVNAAFLWICFGVIPLGALTGGALGTALGLRGALWVCVLGTWAACLFVVCSPLRRMRDMPPVSP</sequence>
<feature type="transmembrane region" description="Helical" evidence="8">
    <location>
        <begin position="639"/>
        <end position="657"/>
    </location>
</feature>
<dbReference type="GO" id="GO:0005886">
    <property type="term" value="C:plasma membrane"/>
    <property type="evidence" value="ECO:0007669"/>
    <property type="project" value="UniProtKB-SubCell"/>
</dbReference>
<keyword evidence="2" id="KW-0813">Transport</keyword>
<evidence type="ECO:0000256" key="7">
    <source>
        <dbReference type="SAM" id="MobiDB-lite"/>
    </source>
</evidence>
<feature type="region of interest" description="Disordered" evidence="7">
    <location>
        <begin position="1"/>
        <end position="94"/>
    </location>
</feature>
<evidence type="ECO:0000256" key="3">
    <source>
        <dbReference type="ARBA" id="ARBA00022475"/>
    </source>
</evidence>
<feature type="region of interest" description="Disordered" evidence="7">
    <location>
        <begin position="228"/>
        <end position="257"/>
    </location>
</feature>
<feature type="transmembrane region" description="Helical" evidence="8">
    <location>
        <begin position="731"/>
        <end position="751"/>
    </location>
</feature>
<feature type="compositionally biased region" description="Polar residues" evidence="7">
    <location>
        <begin position="228"/>
        <end position="239"/>
    </location>
</feature>
<feature type="transmembrane region" description="Helical" evidence="8">
    <location>
        <begin position="456"/>
        <end position="476"/>
    </location>
</feature>
<feature type="transmembrane region" description="Helical" evidence="8">
    <location>
        <begin position="663"/>
        <end position="682"/>
    </location>
</feature>
<dbReference type="PANTHER" id="PTHR23513:SF6">
    <property type="entry name" value="MAJOR FACILITATOR SUPERFAMILY ASSOCIATED DOMAIN-CONTAINING PROTEIN"/>
    <property type="match status" value="1"/>
</dbReference>
<comment type="caution">
    <text evidence="9">The sequence shown here is derived from an EMBL/GenBank/DDBJ whole genome shotgun (WGS) entry which is preliminary data.</text>
</comment>
<evidence type="ECO:0000256" key="4">
    <source>
        <dbReference type="ARBA" id="ARBA00022692"/>
    </source>
</evidence>
<feature type="compositionally biased region" description="Low complexity" evidence="7">
    <location>
        <begin position="126"/>
        <end position="152"/>
    </location>
</feature>
<organism evidence="9 10">
    <name type="scientific">Micromonospora acroterricola</name>
    <dbReference type="NCBI Taxonomy" id="2202421"/>
    <lineage>
        <taxon>Bacteria</taxon>
        <taxon>Bacillati</taxon>
        <taxon>Actinomycetota</taxon>
        <taxon>Actinomycetes</taxon>
        <taxon>Micromonosporales</taxon>
        <taxon>Micromonosporaceae</taxon>
        <taxon>Micromonospora</taxon>
    </lineage>
</organism>
<protein>
    <recommendedName>
        <fullName evidence="11">MFS transporter</fullName>
    </recommendedName>
</protein>
<dbReference type="Gene3D" id="1.20.1250.20">
    <property type="entry name" value="MFS general substrate transporter like domains"/>
    <property type="match status" value="1"/>
</dbReference>
<keyword evidence="6 8" id="KW-0472">Membrane</keyword>
<dbReference type="CDD" id="cd06173">
    <property type="entry name" value="MFS_MefA_like"/>
    <property type="match status" value="1"/>
</dbReference>
<dbReference type="InterPro" id="IPR036259">
    <property type="entry name" value="MFS_trans_sf"/>
</dbReference>
<feature type="transmembrane region" description="Helical" evidence="8">
    <location>
        <begin position="396"/>
        <end position="417"/>
    </location>
</feature>
<dbReference type="Pfam" id="PF05977">
    <property type="entry name" value="MFS_3"/>
    <property type="match status" value="1"/>
</dbReference>
<evidence type="ECO:0000313" key="10">
    <source>
        <dbReference type="Proteomes" id="UP000245410"/>
    </source>
</evidence>
<keyword evidence="10" id="KW-1185">Reference proteome</keyword>
<feature type="compositionally biased region" description="Low complexity" evidence="7">
    <location>
        <begin position="338"/>
        <end position="355"/>
    </location>
</feature>
<accession>A0A317DHP5</accession>
<dbReference type="SUPFAM" id="SSF103473">
    <property type="entry name" value="MFS general substrate transporter"/>
    <property type="match status" value="1"/>
</dbReference>
<evidence type="ECO:0000256" key="8">
    <source>
        <dbReference type="SAM" id="Phobius"/>
    </source>
</evidence>
<comment type="subcellular location">
    <subcellularLocation>
        <location evidence="1">Cell membrane</location>
        <topology evidence="1">Multi-pass membrane protein</topology>
    </subcellularLocation>
</comment>
<keyword evidence="3" id="KW-1003">Cell membrane</keyword>
<evidence type="ECO:0000256" key="6">
    <source>
        <dbReference type="ARBA" id="ARBA00023136"/>
    </source>
</evidence>
<dbReference type="Proteomes" id="UP000245410">
    <property type="component" value="Unassembled WGS sequence"/>
</dbReference>
<evidence type="ECO:0000313" key="9">
    <source>
        <dbReference type="EMBL" id="PWR12355.1"/>
    </source>
</evidence>
<keyword evidence="5 8" id="KW-1133">Transmembrane helix</keyword>
<reference evidence="9 10" key="1">
    <citation type="submission" date="2018-05" db="EMBL/GenBank/DDBJ databases">
        <title>Micromonospora atacamensis sp. nov., a novel actinobacteria isolated from high altitude Atacama Desert soil.</title>
        <authorList>
            <person name="Carro L."/>
            <person name="Golinska P."/>
            <person name="Klenk H.-P."/>
            <person name="Goodfellow M."/>
        </authorList>
    </citation>
    <scope>NUCLEOTIDE SEQUENCE [LARGE SCALE GENOMIC DNA]</scope>
    <source>
        <strain evidence="9 10">5R2A7</strain>
    </source>
</reference>
<feature type="region of interest" description="Disordered" evidence="7">
    <location>
        <begin position="278"/>
        <end position="355"/>
    </location>
</feature>
<dbReference type="InterPro" id="IPR010290">
    <property type="entry name" value="TM_effector"/>
</dbReference>